<evidence type="ECO:0000256" key="28">
    <source>
        <dbReference type="SAM" id="Phobius"/>
    </source>
</evidence>
<evidence type="ECO:0000256" key="11">
    <source>
        <dbReference type="ARBA" id="ARBA00022840"/>
    </source>
</evidence>
<dbReference type="GO" id="GO:0023056">
    <property type="term" value="P:positive regulation of signaling"/>
    <property type="evidence" value="ECO:0007669"/>
    <property type="project" value="UniProtKB-ARBA"/>
</dbReference>
<evidence type="ECO:0000256" key="4">
    <source>
        <dbReference type="ARBA" id="ARBA00022475"/>
    </source>
</evidence>
<dbReference type="PROSITE" id="PS00107">
    <property type="entry name" value="PROTEIN_KINASE_ATP"/>
    <property type="match status" value="1"/>
</dbReference>
<dbReference type="GO" id="GO:0008284">
    <property type="term" value="P:positive regulation of cell population proliferation"/>
    <property type="evidence" value="ECO:0007669"/>
    <property type="project" value="TreeGrafter"/>
</dbReference>
<feature type="domain" description="Protein kinase" evidence="30">
    <location>
        <begin position="711"/>
        <end position="978"/>
    </location>
</feature>
<dbReference type="GO" id="GO:0005524">
    <property type="term" value="F:ATP binding"/>
    <property type="evidence" value="ECO:0007669"/>
    <property type="project" value="UniProtKB-UniRule"/>
</dbReference>
<comment type="similarity">
    <text evidence="23">Belongs to the protein kinase superfamily. Tyr protein kinase family. EGF receptor subfamily.</text>
</comment>
<keyword evidence="31" id="KW-1185">Reference proteome</keyword>
<dbReference type="InterPro" id="IPR006211">
    <property type="entry name" value="Furin-like_Cys-rich_dom"/>
</dbReference>
<evidence type="ECO:0000256" key="2">
    <source>
        <dbReference type="ARBA" id="ARBA00004251"/>
    </source>
</evidence>
<evidence type="ECO:0000256" key="21">
    <source>
        <dbReference type="ARBA" id="ARBA00023242"/>
    </source>
</evidence>
<dbReference type="InterPro" id="IPR044912">
    <property type="entry name" value="Egfr_JX_dom"/>
</dbReference>
<dbReference type="CDD" id="cd00064">
    <property type="entry name" value="FU"/>
    <property type="match status" value="3"/>
</dbReference>
<dbReference type="GO" id="GO:0038127">
    <property type="term" value="P:ERBB signaling pathway"/>
    <property type="evidence" value="ECO:0007669"/>
    <property type="project" value="UniProtKB-ARBA"/>
</dbReference>
<keyword evidence="4" id="KW-1003">Cell membrane</keyword>
<dbReference type="Gene3D" id="3.80.20.20">
    <property type="entry name" value="Receptor L-domain"/>
    <property type="match status" value="2"/>
</dbReference>
<dbReference type="SUPFAM" id="SSF56112">
    <property type="entry name" value="Protein kinase-like (PK-like)"/>
    <property type="match status" value="1"/>
</dbReference>
<keyword evidence="21" id="KW-0539">Nucleus</keyword>
<dbReference type="CDD" id="cd05057">
    <property type="entry name" value="PTKc_EGFR_like"/>
    <property type="match status" value="1"/>
</dbReference>
<dbReference type="InterPro" id="IPR009030">
    <property type="entry name" value="Growth_fac_rcpt_cys_sf"/>
</dbReference>
<keyword evidence="20" id="KW-0325">Glycoprotein</keyword>
<dbReference type="PROSITE" id="PS50011">
    <property type="entry name" value="PROTEIN_KINASE_DOM"/>
    <property type="match status" value="1"/>
</dbReference>
<evidence type="ECO:0000256" key="27">
    <source>
        <dbReference type="SAM" id="MobiDB-lite"/>
    </source>
</evidence>
<proteinExistence type="inferred from homology"/>
<dbReference type="SUPFAM" id="SSF52058">
    <property type="entry name" value="L domain-like"/>
    <property type="match status" value="2"/>
</dbReference>
<gene>
    <name evidence="32" type="primary">LOC116938537</name>
</gene>
<feature type="region of interest" description="Disordered" evidence="27">
    <location>
        <begin position="1017"/>
        <end position="1102"/>
    </location>
</feature>
<evidence type="ECO:0000256" key="10">
    <source>
        <dbReference type="ARBA" id="ARBA00022777"/>
    </source>
</evidence>
<evidence type="ECO:0000256" key="23">
    <source>
        <dbReference type="PIRNR" id="PIRNR000619"/>
    </source>
</evidence>
<feature type="compositionally biased region" description="Polar residues" evidence="27">
    <location>
        <begin position="1036"/>
        <end position="1054"/>
    </location>
</feature>
<dbReference type="InterPro" id="IPR050122">
    <property type="entry name" value="RTK"/>
</dbReference>
<dbReference type="FunFam" id="2.10.220.10:FF:000002">
    <property type="entry name" value="Receptor protein-tyrosine kinase"/>
    <property type="match status" value="1"/>
</dbReference>
<dbReference type="InterPro" id="IPR008266">
    <property type="entry name" value="Tyr_kinase_AS"/>
</dbReference>
<keyword evidence="6 23" id="KW-0808">Transferase</keyword>
<dbReference type="FunFam" id="3.30.200.20:FF:000422">
    <property type="entry name" value="Receptor protein-tyrosine kinase"/>
    <property type="match status" value="1"/>
</dbReference>
<evidence type="ECO:0000256" key="22">
    <source>
        <dbReference type="ARBA" id="ARBA00051243"/>
    </source>
</evidence>
<evidence type="ECO:0000256" key="19">
    <source>
        <dbReference type="ARBA" id="ARBA00023170"/>
    </source>
</evidence>
<evidence type="ECO:0000256" key="8">
    <source>
        <dbReference type="ARBA" id="ARBA00022729"/>
    </source>
</evidence>
<sequence>MQPILWRMGLLHLVCALASVGKVHSQIDCAGTTNKLNLLSNKEKQYEILREMYTNCEIVMGNLEITNILNGSDLSFLRSIREVSGYVLIALNEVDYVPLENLRLIRGNTLYDNKYALSVLLNYNKEQPESQQGIRRLHLMGLLEIIKGAVYFDSNEYLCFADTINWADLENKQSPQNVTNKLDFFKSTCKPCHPSCNGHCWDEGANYCQKFTSLHCAKQCDSRCNGPDSNNCCHRYCASGCTGPLDTDCFACRNVNDSGACIERCPPPEVYNQISLKQEPNPHGKYSYGATCLEKCPSHFVVDSNSCVRSCSANKMEVENSSGVKHCTACGDTCPTVCDGIGSGSLKESQTINSANIHLFQNCTKIRGNLVIQKPGINGDPYLRIERMNPEHLNYFRTVQEITGYFNIEGWPEELPDLGVFENLRVVQGRELRSSKEYSFLISNLNNITSLNLKSLQEISKGNILIQQNKKLCFYNSVNWTRLTGSTSTLIKIVDNNKNCDKQCDVLCSTDGCWGPGPSQCLACKHFQRNRTCVEACNLMHGEVREFTDGNMCKACNPECLPVNNNLTCNGPGSENCSACRNFKEGPLCVSKCPSGIQGENNTVIYKYPNAFNICMPCHTSCIHSCTGPNAEDCSGMAKHSMKLVVILSVLSIMFVIVVLVLGIFIFKRQQTKRRKKTLRKYIENELVQPLTPSGAVPNQSKLRIIKETHLKKGKVLGSGAFGTVYKGVWIPEGESVKISVAIKVLREATSPKANKEILDEAYLMARVEHPYLVQLLGICLTSTTQLVTQLMPHGCLLDYVREHVHKLNSQILLNWCVQIAKGMLYLEDQRLVHRDLAARNILVKAVNHVKITDFGLARLLDGDEQEYHAEGGKMPIKWMALESIQYRKFTHQSDVWSFGVTVWELMMFGGKPYDGIPAREIPDLLEKGERLPQPPICTIDVYMVMVKCWMIDAEARPRFSELISDFSKMARDPKRFLVIQGDGVHDLPSPFVSKFYKALLEEDDFKDLVDGEEYLNTKPFTLQPPPTGRRRGASAVTNGDSSAAPTSPTNSQVPLLADRRSSSRGTSGRAHGRAASFEGPVRDGGHGARVPVTPHPRLGRSVRHDGVEQGAKGMDGAAAAAAAAAATATTTTKCGIVPRVNSLRYLKSPGAQPSTEEESDVPPDPVWLQSGDPSLMLENPEYLVSPSAVAHGPRGDQQIYVNDFPSPMENPEYMEQDKTSSAGEPDCPLICDERPAPGSGATSESNLEYLNMQPAKSRPRQNGGVMLSTAENVEYLGDFAERPAAVTLHNSLSTHTTV</sequence>
<dbReference type="EC" id="2.7.10.1" evidence="3 23"/>
<feature type="active site" description="Proton acceptor" evidence="24">
    <location>
        <position position="836"/>
    </location>
</feature>
<dbReference type="Gene3D" id="3.30.200.20">
    <property type="entry name" value="Phosphorylase Kinase, domain 1"/>
    <property type="match status" value="1"/>
</dbReference>
<protein>
    <recommendedName>
        <fullName evidence="3 23">Receptor protein-tyrosine kinase</fullName>
        <ecNumber evidence="3 23">2.7.10.1</ecNumber>
    </recommendedName>
</protein>
<dbReference type="GO" id="GO:0009925">
    <property type="term" value="C:basal plasma membrane"/>
    <property type="evidence" value="ECO:0007669"/>
    <property type="project" value="TreeGrafter"/>
</dbReference>
<dbReference type="GO" id="GO:0005634">
    <property type="term" value="C:nucleus"/>
    <property type="evidence" value="ECO:0007669"/>
    <property type="project" value="UniProtKB-SubCell"/>
</dbReference>
<organism evidence="31 32">
    <name type="scientific">Petromyzon marinus</name>
    <name type="common">Sea lamprey</name>
    <dbReference type="NCBI Taxonomy" id="7757"/>
    <lineage>
        <taxon>Eukaryota</taxon>
        <taxon>Metazoa</taxon>
        <taxon>Chordata</taxon>
        <taxon>Craniata</taxon>
        <taxon>Vertebrata</taxon>
        <taxon>Cyclostomata</taxon>
        <taxon>Hyperoartia</taxon>
        <taxon>Petromyzontiformes</taxon>
        <taxon>Petromyzontidae</taxon>
        <taxon>Petromyzon</taxon>
    </lineage>
</organism>
<dbReference type="GO" id="GO:0009966">
    <property type="term" value="P:regulation of signal transduction"/>
    <property type="evidence" value="ECO:0007669"/>
    <property type="project" value="UniProtKB-ARBA"/>
</dbReference>
<keyword evidence="9 23" id="KW-0547">Nucleotide-binding</keyword>
<dbReference type="FunFam" id="1.10.510.10:FF:002828">
    <property type="entry name" value="Receptor tyrosine-protein kinase erbB-2"/>
    <property type="match status" value="1"/>
</dbReference>
<dbReference type="SMART" id="SM00219">
    <property type="entry name" value="TyrKc"/>
    <property type="match status" value="1"/>
</dbReference>
<feature type="transmembrane region" description="Helical" evidence="28">
    <location>
        <begin position="644"/>
        <end position="667"/>
    </location>
</feature>
<dbReference type="Gene3D" id="1.10.510.10">
    <property type="entry name" value="Transferase(Phosphotransferase) domain 1"/>
    <property type="match status" value="1"/>
</dbReference>
<dbReference type="Proteomes" id="UP001318040">
    <property type="component" value="Chromosome 4"/>
</dbReference>
<dbReference type="SMART" id="SM00261">
    <property type="entry name" value="FU"/>
    <property type="match status" value="5"/>
</dbReference>
<dbReference type="InterPro" id="IPR020635">
    <property type="entry name" value="Tyr_kinase_cat_dom"/>
</dbReference>
<dbReference type="FunFam" id="2.10.220.10:FF:000001">
    <property type="entry name" value="Receptor protein-tyrosine kinase"/>
    <property type="match status" value="1"/>
</dbReference>
<evidence type="ECO:0000259" key="30">
    <source>
        <dbReference type="PROSITE" id="PS50011"/>
    </source>
</evidence>
<dbReference type="KEGG" id="pmrn:116938537"/>
<feature type="chain" id="PRO_5042566013" description="Receptor protein-tyrosine kinase" evidence="29">
    <location>
        <begin position="26"/>
        <end position="1299"/>
    </location>
</feature>
<dbReference type="InterPro" id="IPR036941">
    <property type="entry name" value="Rcpt_L-dom_sf"/>
</dbReference>
<keyword evidence="15 23" id="KW-0829">Tyrosine-protein kinase</keyword>
<dbReference type="GO" id="GO:0043066">
    <property type="term" value="P:negative regulation of apoptotic process"/>
    <property type="evidence" value="ECO:0007669"/>
    <property type="project" value="TreeGrafter"/>
</dbReference>
<dbReference type="Gene3D" id="6.10.250.2930">
    <property type="match status" value="1"/>
</dbReference>
<dbReference type="InterPro" id="IPR011009">
    <property type="entry name" value="Kinase-like_dom_sf"/>
</dbReference>
<evidence type="ECO:0000313" key="31">
    <source>
        <dbReference type="Proteomes" id="UP001318040"/>
    </source>
</evidence>
<keyword evidence="5" id="KW-0597">Phosphoprotein</keyword>
<dbReference type="RefSeq" id="XP_032801612.1">
    <property type="nucleotide sequence ID" value="XM_032945721.1"/>
</dbReference>
<keyword evidence="16" id="KW-1015">Disulfide bond</keyword>
<dbReference type="Gene3D" id="2.10.220.10">
    <property type="entry name" value="Hormone Receptor, Insulin-like Growth Factor Receptor 1, Chain A, domain 2"/>
    <property type="match status" value="3"/>
</dbReference>
<dbReference type="Pfam" id="PF01030">
    <property type="entry name" value="Recep_L_domain"/>
    <property type="match status" value="2"/>
</dbReference>
<feature type="binding site" evidence="25 26">
    <location>
        <position position="744"/>
    </location>
    <ligand>
        <name>ATP</name>
        <dbReference type="ChEBI" id="CHEBI:30616"/>
    </ligand>
</feature>
<dbReference type="Pfam" id="PF07714">
    <property type="entry name" value="PK_Tyr_Ser-Thr"/>
    <property type="match status" value="1"/>
</dbReference>
<evidence type="ECO:0000256" key="6">
    <source>
        <dbReference type="ARBA" id="ARBA00022679"/>
    </source>
</evidence>
<evidence type="ECO:0000256" key="9">
    <source>
        <dbReference type="ARBA" id="ARBA00022741"/>
    </source>
</evidence>
<dbReference type="PANTHER" id="PTHR24416">
    <property type="entry name" value="TYROSINE-PROTEIN KINASE RECEPTOR"/>
    <property type="match status" value="1"/>
</dbReference>
<keyword evidence="14 23" id="KW-0472">Membrane</keyword>
<dbReference type="GO" id="GO:0004714">
    <property type="term" value="F:transmembrane receptor protein tyrosine kinase activity"/>
    <property type="evidence" value="ECO:0007669"/>
    <property type="project" value="UniProtKB-EC"/>
</dbReference>
<dbReference type="Pfam" id="PF14843">
    <property type="entry name" value="GF_recep_IV"/>
    <property type="match status" value="1"/>
</dbReference>
<dbReference type="Pfam" id="PF00757">
    <property type="entry name" value="Furin-like"/>
    <property type="match status" value="1"/>
</dbReference>
<keyword evidence="10 23" id="KW-0418">Kinase</keyword>
<evidence type="ECO:0000256" key="18">
    <source>
        <dbReference type="ARBA" id="ARBA00023163"/>
    </source>
</evidence>
<dbReference type="GO" id="GO:0022008">
    <property type="term" value="P:neurogenesis"/>
    <property type="evidence" value="ECO:0007669"/>
    <property type="project" value="TreeGrafter"/>
</dbReference>
<dbReference type="InterPro" id="IPR016245">
    <property type="entry name" value="Tyr_kinase_EGF/ERB/XmrK_rcpt"/>
</dbReference>
<dbReference type="InterPro" id="IPR000719">
    <property type="entry name" value="Prot_kinase_dom"/>
</dbReference>
<dbReference type="GO" id="GO:0043235">
    <property type="term" value="C:receptor complex"/>
    <property type="evidence" value="ECO:0007669"/>
    <property type="project" value="TreeGrafter"/>
</dbReference>
<evidence type="ECO:0000256" key="16">
    <source>
        <dbReference type="ARBA" id="ARBA00023157"/>
    </source>
</evidence>
<evidence type="ECO:0000256" key="13">
    <source>
        <dbReference type="ARBA" id="ARBA00023015"/>
    </source>
</evidence>
<keyword evidence="18" id="KW-0804">Transcription</keyword>
<evidence type="ECO:0000313" key="32">
    <source>
        <dbReference type="RefSeq" id="XP_032801612.1"/>
    </source>
</evidence>
<dbReference type="InterPro" id="IPR001245">
    <property type="entry name" value="Ser-Thr/Tyr_kinase_cat_dom"/>
</dbReference>
<dbReference type="PIRSF" id="PIRSF000619">
    <property type="entry name" value="TyrPK_EGF-R"/>
    <property type="match status" value="1"/>
</dbReference>
<keyword evidence="13" id="KW-0805">Transcription regulation</keyword>
<reference evidence="32" key="1">
    <citation type="submission" date="2025-08" db="UniProtKB">
        <authorList>
            <consortium name="RefSeq"/>
        </authorList>
    </citation>
    <scope>IDENTIFICATION</scope>
    <source>
        <tissue evidence="32">Sperm</tissue>
    </source>
</reference>
<evidence type="ECO:0000256" key="29">
    <source>
        <dbReference type="SAM" id="SignalP"/>
    </source>
</evidence>
<dbReference type="InterPro" id="IPR000494">
    <property type="entry name" value="Rcpt_L-dom"/>
</dbReference>
<evidence type="ECO:0000256" key="25">
    <source>
        <dbReference type="PIRSR" id="PIRSR000619-2"/>
    </source>
</evidence>
<dbReference type="PANTHER" id="PTHR24416:SF566">
    <property type="entry name" value="EPIDERMAL GROWTH FACTOR RECEPTOR"/>
    <property type="match status" value="1"/>
</dbReference>
<dbReference type="GO" id="GO:0010647">
    <property type="term" value="P:positive regulation of cell communication"/>
    <property type="evidence" value="ECO:0007669"/>
    <property type="project" value="UniProtKB-ARBA"/>
</dbReference>
<feature type="binding site" evidence="25">
    <location>
        <begin position="717"/>
        <end position="725"/>
    </location>
    <ligand>
        <name>ATP</name>
        <dbReference type="ChEBI" id="CHEBI:30616"/>
    </ligand>
</feature>
<dbReference type="InterPro" id="IPR017441">
    <property type="entry name" value="Protein_kinase_ATP_BS"/>
</dbReference>
<name>A0AAJ7SLM4_PETMA</name>
<comment type="catalytic activity">
    <reaction evidence="22">
        <text>L-tyrosyl-[protein] + ATP = O-phospho-L-tyrosyl-[protein] + ADP + H(+)</text>
        <dbReference type="Rhea" id="RHEA:10596"/>
        <dbReference type="Rhea" id="RHEA-COMP:10136"/>
        <dbReference type="Rhea" id="RHEA-COMP:20101"/>
        <dbReference type="ChEBI" id="CHEBI:15378"/>
        <dbReference type="ChEBI" id="CHEBI:30616"/>
        <dbReference type="ChEBI" id="CHEBI:46858"/>
        <dbReference type="ChEBI" id="CHEBI:61978"/>
        <dbReference type="ChEBI" id="CHEBI:456216"/>
        <dbReference type="EC" id="2.7.10.1"/>
    </reaction>
</comment>
<evidence type="ECO:0000256" key="14">
    <source>
        <dbReference type="ARBA" id="ARBA00023136"/>
    </source>
</evidence>
<evidence type="ECO:0000256" key="26">
    <source>
        <dbReference type="PROSITE-ProRule" id="PRU10141"/>
    </source>
</evidence>
<dbReference type="InterPro" id="IPR006212">
    <property type="entry name" value="Furin_repeat"/>
</dbReference>
<comment type="subcellular location">
    <subcellularLocation>
        <location evidence="2">Cell membrane</location>
        <topology evidence="2">Single-pass type I membrane protein</topology>
    </subcellularLocation>
    <subcellularLocation>
        <location evidence="1">Nucleus</location>
    </subcellularLocation>
</comment>
<keyword evidence="11 23" id="KW-0067">ATP-binding</keyword>
<evidence type="ECO:0000256" key="15">
    <source>
        <dbReference type="ARBA" id="ARBA00023137"/>
    </source>
</evidence>
<keyword evidence="7 28" id="KW-0812">Transmembrane</keyword>
<evidence type="ECO:0000256" key="17">
    <source>
        <dbReference type="ARBA" id="ARBA00023159"/>
    </source>
</evidence>
<dbReference type="PROSITE" id="PS00109">
    <property type="entry name" value="PROTEIN_KINASE_TYR"/>
    <property type="match status" value="1"/>
</dbReference>
<keyword evidence="19 23" id="KW-0675">Receptor</keyword>
<feature type="signal peptide" evidence="29">
    <location>
        <begin position="1"/>
        <end position="25"/>
    </location>
</feature>
<feature type="compositionally biased region" description="Low complexity" evidence="27">
    <location>
        <begin position="1064"/>
        <end position="1077"/>
    </location>
</feature>
<dbReference type="SUPFAM" id="SSF57184">
    <property type="entry name" value="Growth factor receptor domain"/>
    <property type="match status" value="2"/>
</dbReference>
<evidence type="ECO:0000256" key="24">
    <source>
        <dbReference type="PIRSR" id="PIRSR000619-1"/>
    </source>
</evidence>
<keyword evidence="17" id="KW-0010">Activator</keyword>
<dbReference type="PRINTS" id="PR00109">
    <property type="entry name" value="TYRKINASE"/>
</dbReference>
<evidence type="ECO:0000256" key="3">
    <source>
        <dbReference type="ARBA" id="ARBA00011902"/>
    </source>
</evidence>
<keyword evidence="12 28" id="KW-1133">Transmembrane helix</keyword>
<evidence type="ECO:0000256" key="20">
    <source>
        <dbReference type="ARBA" id="ARBA00023180"/>
    </source>
</evidence>
<evidence type="ECO:0000256" key="7">
    <source>
        <dbReference type="ARBA" id="ARBA00022692"/>
    </source>
</evidence>
<evidence type="ECO:0000256" key="12">
    <source>
        <dbReference type="ARBA" id="ARBA00022989"/>
    </source>
</evidence>
<dbReference type="FunFam" id="3.80.20.20:FF:000004">
    <property type="entry name" value="Receptor protein-tyrosine kinase"/>
    <property type="match status" value="1"/>
</dbReference>
<dbReference type="InterPro" id="IPR032778">
    <property type="entry name" value="GF_recep_IV"/>
</dbReference>
<evidence type="ECO:0000256" key="1">
    <source>
        <dbReference type="ARBA" id="ARBA00004123"/>
    </source>
</evidence>
<accession>A0AAJ7SLM4</accession>
<evidence type="ECO:0000256" key="5">
    <source>
        <dbReference type="ARBA" id="ARBA00022553"/>
    </source>
</evidence>
<keyword evidence="8 29" id="KW-0732">Signal</keyword>